<name>A0A1W1I544_9BACT</name>
<keyword evidence="1" id="KW-0812">Transmembrane</keyword>
<accession>A0A1W1I544</accession>
<feature type="transmembrane region" description="Helical" evidence="1">
    <location>
        <begin position="12"/>
        <end position="34"/>
    </location>
</feature>
<dbReference type="Proteomes" id="UP000192042">
    <property type="component" value="Chromosome I"/>
</dbReference>
<protein>
    <submittedName>
        <fullName evidence="2">Uncharacterized protein</fullName>
    </submittedName>
</protein>
<evidence type="ECO:0000313" key="2">
    <source>
        <dbReference type="EMBL" id="SLM48105.1"/>
    </source>
</evidence>
<gene>
    <name evidence="2" type="ORF">NSJP_1933</name>
</gene>
<sequence length="55" mass="5920">MAMLNEPSEFGQGPKVCILAVILLVALIASYVWLQAFGSAQRNPPRGPVVPISLR</sequence>
<keyword evidence="3" id="KW-1185">Reference proteome</keyword>
<dbReference type="AlphaFoldDB" id="A0A1W1I544"/>
<evidence type="ECO:0000313" key="3">
    <source>
        <dbReference type="Proteomes" id="UP000192042"/>
    </source>
</evidence>
<keyword evidence="1" id="KW-1133">Transmembrane helix</keyword>
<proteinExistence type="predicted"/>
<organism evidence="2 3">
    <name type="scientific">Nitrospira japonica</name>
    <dbReference type="NCBI Taxonomy" id="1325564"/>
    <lineage>
        <taxon>Bacteria</taxon>
        <taxon>Pseudomonadati</taxon>
        <taxon>Nitrospirota</taxon>
        <taxon>Nitrospiria</taxon>
        <taxon>Nitrospirales</taxon>
        <taxon>Nitrospiraceae</taxon>
        <taxon>Nitrospira</taxon>
    </lineage>
</organism>
<evidence type="ECO:0000256" key="1">
    <source>
        <dbReference type="SAM" id="Phobius"/>
    </source>
</evidence>
<dbReference type="KEGG" id="nja:NSJP_1933"/>
<reference evidence="2 3" key="1">
    <citation type="submission" date="2017-03" db="EMBL/GenBank/DDBJ databases">
        <authorList>
            <person name="Afonso C.L."/>
            <person name="Miller P.J."/>
            <person name="Scott M.A."/>
            <person name="Spackman E."/>
            <person name="Goraichik I."/>
            <person name="Dimitrov K.M."/>
            <person name="Suarez D.L."/>
            <person name="Swayne D.E."/>
        </authorList>
    </citation>
    <scope>NUCLEOTIDE SEQUENCE [LARGE SCALE GENOMIC DNA]</scope>
    <source>
        <strain evidence="2">Genome sequencing of Nitrospira japonica strain NJ11</strain>
    </source>
</reference>
<dbReference type="EMBL" id="LT828648">
    <property type="protein sequence ID" value="SLM48105.1"/>
    <property type="molecule type" value="Genomic_DNA"/>
</dbReference>
<keyword evidence="1" id="KW-0472">Membrane</keyword>
<dbReference type="STRING" id="1325564.NSJP_1933"/>